<comment type="caution">
    <text evidence="1">The sequence shown here is derived from an EMBL/GenBank/DDBJ whole genome shotgun (WGS) entry which is preliminary data.</text>
</comment>
<evidence type="ECO:0008006" key="3">
    <source>
        <dbReference type="Google" id="ProtNLM"/>
    </source>
</evidence>
<evidence type="ECO:0000313" key="2">
    <source>
        <dbReference type="Proteomes" id="UP001500359"/>
    </source>
</evidence>
<reference evidence="2" key="1">
    <citation type="journal article" date="2019" name="Int. J. Syst. Evol. Microbiol.">
        <title>The Global Catalogue of Microorganisms (GCM) 10K type strain sequencing project: providing services to taxonomists for standard genome sequencing and annotation.</title>
        <authorList>
            <consortium name="The Broad Institute Genomics Platform"/>
            <consortium name="The Broad Institute Genome Sequencing Center for Infectious Disease"/>
            <person name="Wu L."/>
            <person name="Ma J."/>
        </authorList>
    </citation>
    <scope>NUCLEOTIDE SEQUENCE [LARGE SCALE GENOMIC DNA]</scope>
    <source>
        <strain evidence="2">JCM 15896</strain>
    </source>
</reference>
<dbReference type="RefSeq" id="WP_343857404.1">
    <property type="nucleotide sequence ID" value="NZ_BAAAFD010000002.1"/>
</dbReference>
<organism evidence="1 2">
    <name type="scientific">Aliiglaciecola litoralis</name>
    <dbReference type="NCBI Taxonomy" id="582857"/>
    <lineage>
        <taxon>Bacteria</taxon>
        <taxon>Pseudomonadati</taxon>
        <taxon>Pseudomonadota</taxon>
        <taxon>Gammaproteobacteria</taxon>
        <taxon>Alteromonadales</taxon>
        <taxon>Alteromonadaceae</taxon>
        <taxon>Aliiglaciecola</taxon>
    </lineage>
</organism>
<protein>
    <recommendedName>
        <fullName evidence="3">GAF domain-containing protein</fullName>
    </recommendedName>
</protein>
<dbReference type="EMBL" id="BAAAFD010000002">
    <property type="protein sequence ID" value="GAA0854642.1"/>
    <property type="molecule type" value="Genomic_DNA"/>
</dbReference>
<proteinExistence type="predicted"/>
<sequence length="163" mass="18598">MEMLTDLLISLSNPRKNNQQKLKQICSTTMQAITHANRVSLWAFNQDKSEIVCLMCLSGEPATFTSGTKLNKTDFADYFNAILSEQVLVASDARTHPATKCFNKGYFEPNHIYSLFDYVYHDDFEPKGVICCESVGKPIEWVQSEQHILRKIANITSMFFKSE</sequence>
<dbReference type="Proteomes" id="UP001500359">
    <property type="component" value="Unassembled WGS sequence"/>
</dbReference>
<dbReference type="InterPro" id="IPR029016">
    <property type="entry name" value="GAF-like_dom_sf"/>
</dbReference>
<gene>
    <name evidence="1" type="ORF">GCM10009114_11250</name>
</gene>
<dbReference type="Gene3D" id="3.30.450.40">
    <property type="match status" value="1"/>
</dbReference>
<dbReference type="SUPFAM" id="SSF55781">
    <property type="entry name" value="GAF domain-like"/>
    <property type="match status" value="1"/>
</dbReference>
<evidence type="ECO:0000313" key="1">
    <source>
        <dbReference type="EMBL" id="GAA0854642.1"/>
    </source>
</evidence>
<keyword evidence="2" id="KW-1185">Reference proteome</keyword>
<accession>A0ABP3WPS1</accession>
<name>A0ABP3WPS1_9ALTE</name>